<evidence type="ECO:0000256" key="1">
    <source>
        <dbReference type="ARBA" id="ARBA00022603"/>
    </source>
</evidence>
<name>A0A7Y0L5I0_9FIRM</name>
<comment type="caution">
    <text evidence="4">The sequence shown here is derived from an EMBL/GenBank/DDBJ whole genome shotgun (WGS) entry which is preliminary data.</text>
</comment>
<dbReference type="PANTHER" id="PTHR44942">
    <property type="entry name" value="METHYLTRANSF_11 DOMAIN-CONTAINING PROTEIN"/>
    <property type="match status" value="1"/>
</dbReference>
<feature type="domain" description="Methyltransferase" evidence="3">
    <location>
        <begin position="50"/>
        <end position="140"/>
    </location>
</feature>
<reference evidence="4 5" key="1">
    <citation type="submission" date="2020-04" db="EMBL/GenBank/DDBJ databases">
        <authorList>
            <person name="Zhang R."/>
            <person name="Schippers A."/>
        </authorList>
    </citation>
    <scope>NUCLEOTIDE SEQUENCE [LARGE SCALE GENOMIC DNA]</scope>
    <source>
        <strain evidence="4 5">DSM 109850</strain>
    </source>
</reference>
<protein>
    <submittedName>
        <fullName evidence="4">Class I SAM-dependent methyltransferase</fullName>
    </submittedName>
</protein>
<evidence type="ECO:0000259" key="3">
    <source>
        <dbReference type="Pfam" id="PF13649"/>
    </source>
</evidence>
<proteinExistence type="predicted"/>
<dbReference type="CDD" id="cd02440">
    <property type="entry name" value="AdoMet_MTases"/>
    <property type="match status" value="1"/>
</dbReference>
<dbReference type="EMBL" id="JABBVZ010000062">
    <property type="protein sequence ID" value="NMP23684.1"/>
    <property type="molecule type" value="Genomic_DNA"/>
</dbReference>
<dbReference type="PANTHER" id="PTHR44942:SF4">
    <property type="entry name" value="METHYLTRANSFERASE TYPE 11 DOMAIN-CONTAINING PROTEIN"/>
    <property type="match status" value="1"/>
</dbReference>
<keyword evidence="5" id="KW-1185">Reference proteome</keyword>
<dbReference type="GO" id="GO:0032259">
    <property type="term" value="P:methylation"/>
    <property type="evidence" value="ECO:0007669"/>
    <property type="project" value="UniProtKB-KW"/>
</dbReference>
<sequence length="267" mass="29673">MDDKPNHLKPRYAAQFHDASVVAAYGYRPPVPDEVLAVLPGLIRESPANVLDIGCGRGELARPLSARVSRVDAVDWSPGMITMGKQLPGGDRTHLHWVVGKAEEAPLVPPYALVTAGQSLHWMDWDVILPRIAAALSPNGFLAIVGWEVVAPPWHRALRPVIQRLSTNQDYQPYDLIEELTRRQLFTVSGRHETKPVPFRQPVDDYIESFHARKGLSRDRMTAVAAAAFDREVRALCTPFAENGQLAFMTVGEIIWGRPQAPNTQHT</sequence>
<dbReference type="AlphaFoldDB" id="A0A7Y0L5I0"/>
<accession>A0A7Y0L5I0</accession>
<dbReference type="Pfam" id="PF13649">
    <property type="entry name" value="Methyltransf_25"/>
    <property type="match status" value="1"/>
</dbReference>
<evidence type="ECO:0000256" key="2">
    <source>
        <dbReference type="ARBA" id="ARBA00022679"/>
    </source>
</evidence>
<dbReference type="SUPFAM" id="SSF53335">
    <property type="entry name" value="S-adenosyl-L-methionine-dependent methyltransferases"/>
    <property type="match status" value="1"/>
</dbReference>
<dbReference type="InterPro" id="IPR041698">
    <property type="entry name" value="Methyltransf_25"/>
</dbReference>
<dbReference type="Gene3D" id="3.40.50.150">
    <property type="entry name" value="Vaccinia Virus protein VP39"/>
    <property type="match status" value="1"/>
</dbReference>
<evidence type="ECO:0000313" key="4">
    <source>
        <dbReference type="EMBL" id="NMP23684.1"/>
    </source>
</evidence>
<organism evidence="4 5">
    <name type="scientific">Sulfobacillus harzensis</name>
    <dbReference type="NCBI Taxonomy" id="2729629"/>
    <lineage>
        <taxon>Bacteria</taxon>
        <taxon>Bacillati</taxon>
        <taxon>Bacillota</taxon>
        <taxon>Clostridia</taxon>
        <taxon>Eubacteriales</taxon>
        <taxon>Clostridiales Family XVII. Incertae Sedis</taxon>
        <taxon>Sulfobacillus</taxon>
    </lineage>
</organism>
<keyword evidence="1 4" id="KW-0489">Methyltransferase</keyword>
<dbReference type="InterPro" id="IPR051052">
    <property type="entry name" value="Diverse_substrate_MTase"/>
</dbReference>
<keyword evidence="2 4" id="KW-0808">Transferase</keyword>
<dbReference type="RefSeq" id="WP_169101181.1">
    <property type="nucleotide sequence ID" value="NZ_JABBVZ010000062.1"/>
</dbReference>
<dbReference type="Proteomes" id="UP000533476">
    <property type="component" value="Unassembled WGS sequence"/>
</dbReference>
<dbReference type="GO" id="GO:0008168">
    <property type="term" value="F:methyltransferase activity"/>
    <property type="evidence" value="ECO:0007669"/>
    <property type="project" value="UniProtKB-KW"/>
</dbReference>
<dbReference type="InterPro" id="IPR029063">
    <property type="entry name" value="SAM-dependent_MTases_sf"/>
</dbReference>
<evidence type="ECO:0000313" key="5">
    <source>
        <dbReference type="Proteomes" id="UP000533476"/>
    </source>
</evidence>
<gene>
    <name evidence="4" type="ORF">HIJ39_15175</name>
</gene>